<evidence type="ECO:0000259" key="2">
    <source>
        <dbReference type="SMART" id="SM00849"/>
    </source>
</evidence>
<organism evidence="3 4">
    <name type="scientific">Roseicella frigidaeris</name>
    <dbReference type="NCBI Taxonomy" id="2230885"/>
    <lineage>
        <taxon>Bacteria</taxon>
        <taxon>Pseudomonadati</taxon>
        <taxon>Pseudomonadota</taxon>
        <taxon>Alphaproteobacteria</taxon>
        <taxon>Acetobacterales</taxon>
        <taxon>Roseomonadaceae</taxon>
        <taxon>Roseicella</taxon>
    </lineage>
</organism>
<dbReference type="Gene3D" id="3.60.15.10">
    <property type="entry name" value="Ribonuclease Z/Hydroxyacylglutathione hydrolase-like"/>
    <property type="match status" value="1"/>
</dbReference>
<dbReference type="PANTHER" id="PTHR42951">
    <property type="entry name" value="METALLO-BETA-LACTAMASE DOMAIN-CONTAINING"/>
    <property type="match status" value="1"/>
</dbReference>
<dbReference type="InterPro" id="IPR036866">
    <property type="entry name" value="RibonucZ/Hydroxyglut_hydro"/>
</dbReference>
<name>A0A327M7S3_9PROT</name>
<dbReference type="OrthoDB" id="420651at2"/>
<evidence type="ECO:0000313" key="4">
    <source>
        <dbReference type="Proteomes" id="UP000249065"/>
    </source>
</evidence>
<dbReference type="Pfam" id="PF00753">
    <property type="entry name" value="Lactamase_B"/>
    <property type="match status" value="1"/>
</dbReference>
<dbReference type="RefSeq" id="WP_111472125.1">
    <property type="nucleotide sequence ID" value="NZ_QLIX01000026.1"/>
</dbReference>
<proteinExistence type="inferred from homology"/>
<comment type="similarity">
    <text evidence="1">Belongs to the metallo-beta-lactamase superfamily. Class-B beta-lactamase family.</text>
</comment>
<dbReference type="InterPro" id="IPR001279">
    <property type="entry name" value="Metallo-B-lactamas"/>
</dbReference>
<dbReference type="NCBIfam" id="TIGR04559">
    <property type="entry name" value="SoxH_rel_PQQ_2"/>
    <property type="match status" value="1"/>
</dbReference>
<dbReference type="Proteomes" id="UP000249065">
    <property type="component" value="Unassembled WGS sequence"/>
</dbReference>
<dbReference type="SMART" id="SM00849">
    <property type="entry name" value="Lactamase_B"/>
    <property type="match status" value="1"/>
</dbReference>
<dbReference type="PROSITE" id="PS51318">
    <property type="entry name" value="TAT"/>
    <property type="match status" value="1"/>
</dbReference>
<evidence type="ECO:0000256" key="1">
    <source>
        <dbReference type="ARBA" id="ARBA00005250"/>
    </source>
</evidence>
<dbReference type="AlphaFoldDB" id="A0A327M7S3"/>
<dbReference type="InterPro" id="IPR050855">
    <property type="entry name" value="NDM-1-like"/>
</dbReference>
<comment type="caution">
    <text evidence="3">The sequence shown here is derived from an EMBL/GenBank/DDBJ whole genome shotgun (WGS) entry which is preliminary data.</text>
</comment>
<dbReference type="PANTHER" id="PTHR42951:SF4">
    <property type="entry name" value="ACYL-COENZYME A THIOESTERASE MBLAC2"/>
    <property type="match status" value="1"/>
</dbReference>
<dbReference type="SUPFAM" id="SSF56281">
    <property type="entry name" value="Metallo-hydrolase/oxidoreductase"/>
    <property type="match status" value="1"/>
</dbReference>
<keyword evidence="4" id="KW-1185">Reference proteome</keyword>
<accession>A0A327M7S3</accession>
<dbReference type="InterPro" id="IPR030829">
    <property type="entry name" value="SoxH-rel_PQQ_2"/>
</dbReference>
<reference evidence="4" key="1">
    <citation type="submission" date="2018-06" db="EMBL/GenBank/DDBJ databases">
        <authorList>
            <person name="Khan S.A."/>
        </authorList>
    </citation>
    <scope>NUCLEOTIDE SEQUENCE [LARGE SCALE GENOMIC DNA]</scope>
    <source>
        <strain evidence="4">DB-1506</strain>
    </source>
</reference>
<dbReference type="CDD" id="cd16282">
    <property type="entry name" value="metallo-hydrolase-like_MBL-fold"/>
    <property type="match status" value="1"/>
</dbReference>
<dbReference type="InterPro" id="IPR006311">
    <property type="entry name" value="TAT_signal"/>
</dbReference>
<dbReference type="GO" id="GO:0017001">
    <property type="term" value="P:antibiotic catabolic process"/>
    <property type="evidence" value="ECO:0007669"/>
    <property type="project" value="UniProtKB-ARBA"/>
</dbReference>
<evidence type="ECO:0000313" key="3">
    <source>
        <dbReference type="EMBL" id="RAI56118.1"/>
    </source>
</evidence>
<protein>
    <submittedName>
        <fullName evidence="3">Quinoprotein relay system zinc metallohydrolase 2</fullName>
    </submittedName>
</protein>
<keyword evidence="3" id="KW-0378">Hydrolase</keyword>
<dbReference type="GO" id="GO:0016787">
    <property type="term" value="F:hydrolase activity"/>
    <property type="evidence" value="ECO:0007669"/>
    <property type="project" value="UniProtKB-KW"/>
</dbReference>
<dbReference type="EMBL" id="QLIX01000026">
    <property type="protein sequence ID" value="RAI56118.1"/>
    <property type="molecule type" value="Genomic_DNA"/>
</dbReference>
<sequence>MAERRSGRLTRRQGLGLGLAASLATRLADAARPAGAAVEVAPGLFVLPGVAEDASAANLGAIANTGFILGRDAVAVVDPGGSLAHGQRLRAAVAAATRQPIRYLILTHAHPDHVMGAAAFADCGAAVIGHARLPLALAQRGPYDLPMLARSLGAAAAGSGALAPTQLVTERLALDLGGRELVLQAHPPAHTDQDLTVLDAATRTLWTGDLLFVERIPALEGSLAGWLAVLERLRALPAGQAVPGHGPPSVPWPEAAEPLGRYLLALRDGTRAALRAGIGIAEAPDRVAVVEARHWRLAEAYHGRNVTAAYRELEWE</sequence>
<gene>
    <name evidence="3" type="ORF">DOO78_22445</name>
</gene>
<feature type="domain" description="Metallo-beta-lactamase" evidence="2">
    <location>
        <begin position="62"/>
        <end position="245"/>
    </location>
</feature>